<feature type="compositionally biased region" description="Basic and acidic residues" evidence="1">
    <location>
        <begin position="181"/>
        <end position="190"/>
    </location>
</feature>
<accession>A0A9Q1IRL0</accession>
<keyword evidence="3" id="KW-1185">Reference proteome</keyword>
<name>A0A9Q1IRL0_SYNKA</name>
<sequence length="363" mass="39419">MWRGGGGGVITEIIWCLGGTGPARDRRAPDRPVPQRSGAHGESLFQEPPADRAGSPLLTARLLRPKLFIRSDELRASEREMRHRAAGGIDSHSAAPGWRETLASRPSAALSGVAESRRAEGSGPLVFEARRLEGAGAILRPPLWRSAGRFWREADVAPSPPPPRRSESKSDGSKTTQYFRGARERAAPTRSVPERDWVWVGGERTPDSHRCGVLDKWLSRTGSQTVALVKAVKDQKIQEPALRALPPVTKGRAGSVWLLGAPLHRGTWSAARLGAGKHFNPRPPPVQSVPRSARTALSTTPGQRRVCHRRLTGAKCAVAAGDAGPRPSRLRPNRSSSGRFVRRGGTPRCRLDFRAFGRLPASR</sequence>
<comment type="caution">
    <text evidence="2">The sequence shown here is derived from an EMBL/GenBank/DDBJ whole genome shotgun (WGS) entry which is preliminary data.</text>
</comment>
<protein>
    <submittedName>
        <fullName evidence="2">Uncharacterized protein</fullName>
    </submittedName>
</protein>
<organism evidence="2 3">
    <name type="scientific">Synaphobranchus kaupii</name>
    <name type="common">Kaup's arrowtooth eel</name>
    <dbReference type="NCBI Taxonomy" id="118154"/>
    <lineage>
        <taxon>Eukaryota</taxon>
        <taxon>Metazoa</taxon>
        <taxon>Chordata</taxon>
        <taxon>Craniata</taxon>
        <taxon>Vertebrata</taxon>
        <taxon>Euteleostomi</taxon>
        <taxon>Actinopterygii</taxon>
        <taxon>Neopterygii</taxon>
        <taxon>Teleostei</taxon>
        <taxon>Anguilliformes</taxon>
        <taxon>Synaphobranchidae</taxon>
        <taxon>Synaphobranchus</taxon>
    </lineage>
</organism>
<feature type="region of interest" description="Disordered" evidence="1">
    <location>
        <begin position="319"/>
        <end position="345"/>
    </location>
</feature>
<evidence type="ECO:0000256" key="1">
    <source>
        <dbReference type="SAM" id="MobiDB-lite"/>
    </source>
</evidence>
<gene>
    <name evidence="2" type="ORF">SKAU_G00257610</name>
</gene>
<feature type="region of interest" description="Disordered" evidence="1">
    <location>
        <begin position="278"/>
        <end position="304"/>
    </location>
</feature>
<dbReference type="Proteomes" id="UP001152622">
    <property type="component" value="Chromosome 9"/>
</dbReference>
<evidence type="ECO:0000313" key="3">
    <source>
        <dbReference type="Proteomes" id="UP001152622"/>
    </source>
</evidence>
<dbReference type="AlphaFoldDB" id="A0A9Q1IRL0"/>
<evidence type="ECO:0000313" key="2">
    <source>
        <dbReference type="EMBL" id="KAJ8350631.1"/>
    </source>
</evidence>
<dbReference type="EMBL" id="JAINUF010000009">
    <property type="protein sequence ID" value="KAJ8350631.1"/>
    <property type="molecule type" value="Genomic_DNA"/>
</dbReference>
<feature type="region of interest" description="Disordered" evidence="1">
    <location>
        <begin position="154"/>
        <end position="190"/>
    </location>
</feature>
<reference evidence="2" key="1">
    <citation type="journal article" date="2023" name="Science">
        <title>Genome structures resolve the early diversification of teleost fishes.</title>
        <authorList>
            <person name="Parey E."/>
            <person name="Louis A."/>
            <person name="Montfort J."/>
            <person name="Bouchez O."/>
            <person name="Roques C."/>
            <person name="Iampietro C."/>
            <person name="Lluch J."/>
            <person name="Castinel A."/>
            <person name="Donnadieu C."/>
            <person name="Desvignes T."/>
            <person name="Floi Bucao C."/>
            <person name="Jouanno E."/>
            <person name="Wen M."/>
            <person name="Mejri S."/>
            <person name="Dirks R."/>
            <person name="Jansen H."/>
            <person name="Henkel C."/>
            <person name="Chen W.J."/>
            <person name="Zahm M."/>
            <person name="Cabau C."/>
            <person name="Klopp C."/>
            <person name="Thompson A.W."/>
            <person name="Robinson-Rechavi M."/>
            <person name="Braasch I."/>
            <person name="Lecointre G."/>
            <person name="Bobe J."/>
            <person name="Postlethwait J.H."/>
            <person name="Berthelot C."/>
            <person name="Roest Crollius H."/>
            <person name="Guiguen Y."/>
        </authorList>
    </citation>
    <scope>NUCLEOTIDE SEQUENCE</scope>
    <source>
        <strain evidence="2">WJC10195</strain>
    </source>
</reference>
<feature type="region of interest" description="Disordered" evidence="1">
    <location>
        <begin position="20"/>
        <end position="56"/>
    </location>
</feature>
<proteinExistence type="predicted"/>